<dbReference type="InterPro" id="IPR037264">
    <property type="entry name" value="TFIID_NTD2_sf"/>
</dbReference>
<dbReference type="AlphaFoldDB" id="A0A8X6GTM2"/>
<name>A0A8X6GTM2_TRICU</name>
<dbReference type="SUPFAM" id="SSF160897">
    <property type="entry name" value="Taf5 N-terminal domain-like"/>
    <property type="match status" value="1"/>
</dbReference>
<dbReference type="Proteomes" id="UP000887116">
    <property type="component" value="Unassembled WGS sequence"/>
</dbReference>
<evidence type="ECO:0000313" key="2">
    <source>
        <dbReference type="Proteomes" id="UP000887116"/>
    </source>
</evidence>
<keyword evidence="2" id="KW-1185">Reference proteome</keyword>
<reference evidence="1" key="1">
    <citation type="submission" date="2020-07" db="EMBL/GenBank/DDBJ databases">
        <title>Multicomponent nature underlies the extraordinary mechanical properties of spider dragline silk.</title>
        <authorList>
            <person name="Kono N."/>
            <person name="Nakamura H."/>
            <person name="Mori M."/>
            <person name="Yoshida Y."/>
            <person name="Ohtoshi R."/>
            <person name="Malay A.D."/>
            <person name="Moran D.A.P."/>
            <person name="Tomita M."/>
            <person name="Numata K."/>
            <person name="Arakawa K."/>
        </authorList>
    </citation>
    <scope>NUCLEOTIDE SEQUENCE</scope>
</reference>
<protein>
    <submittedName>
        <fullName evidence="1">Uncharacterized protein</fullName>
    </submittedName>
</protein>
<organism evidence="1 2">
    <name type="scientific">Trichonephila clavata</name>
    <name type="common">Joro spider</name>
    <name type="synonym">Nephila clavata</name>
    <dbReference type="NCBI Taxonomy" id="2740835"/>
    <lineage>
        <taxon>Eukaryota</taxon>
        <taxon>Metazoa</taxon>
        <taxon>Ecdysozoa</taxon>
        <taxon>Arthropoda</taxon>
        <taxon>Chelicerata</taxon>
        <taxon>Arachnida</taxon>
        <taxon>Araneae</taxon>
        <taxon>Araneomorphae</taxon>
        <taxon>Entelegynae</taxon>
        <taxon>Araneoidea</taxon>
        <taxon>Nephilidae</taxon>
        <taxon>Trichonephila</taxon>
    </lineage>
</organism>
<dbReference type="EMBL" id="BMAO01016783">
    <property type="protein sequence ID" value="GFR11086.1"/>
    <property type="molecule type" value="Genomic_DNA"/>
</dbReference>
<gene>
    <name evidence="1" type="ORF">TNCT_332711</name>
</gene>
<evidence type="ECO:0000313" key="1">
    <source>
        <dbReference type="EMBL" id="GFR11086.1"/>
    </source>
</evidence>
<proteinExistence type="predicted"/>
<accession>A0A8X6GTM2</accession>
<sequence length="146" mass="17592">MALHFIEFIQSHPELQLDIISKLVFLYIHFCMMTKSRIKLAKMFFRFFKNIIIEDKNLERKMSKFTKEEVLKNFGKGKFKMKLSKGTFLALRKNLESEKRTDILRIISLFFDIVEYEDEEEKLESKMKKQEIVLMLPLCKQMVCHN</sequence>
<comment type="caution">
    <text evidence="1">The sequence shown here is derived from an EMBL/GenBank/DDBJ whole genome shotgun (WGS) entry which is preliminary data.</text>
</comment>